<name>A0ABY4DFX5_9SPIR</name>
<dbReference type="PANTHER" id="PTHR43861">
    <property type="entry name" value="TRANS-ACONITATE 2-METHYLTRANSFERASE-RELATED"/>
    <property type="match status" value="1"/>
</dbReference>
<dbReference type="GO" id="GO:0032259">
    <property type="term" value="P:methylation"/>
    <property type="evidence" value="ECO:0007669"/>
    <property type="project" value="UniProtKB-KW"/>
</dbReference>
<dbReference type="RefSeq" id="WP_244772181.1">
    <property type="nucleotide sequence ID" value="NZ_CP094929.1"/>
</dbReference>
<dbReference type="GO" id="GO:0008168">
    <property type="term" value="F:methyltransferase activity"/>
    <property type="evidence" value="ECO:0007669"/>
    <property type="project" value="UniProtKB-KW"/>
</dbReference>
<keyword evidence="3" id="KW-1185">Reference proteome</keyword>
<dbReference type="SUPFAM" id="SSF53335">
    <property type="entry name" value="S-adenosyl-L-methionine-dependent methyltransferases"/>
    <property type="match status" value="1"/>
</dbReference>
<dbReference type="Pfam" id="PF08241">
    <property type="entry name" value="Methyltransf_11"/>
    <property type="match status" value="1"/>
</dbReference>
<keyword evidence="2" id="KW-0489">Methyltransferase</keyword>
<dbReference type="PANTHER" id="PTHR43861:SF1">
    <property type="entry name" value="TRANS-ACONITATE 2-METHYLTRANSFERASE"/>
    <property type="match status" value="1"/>
</dbReference>
<dbReference type="InterPro" id="IPR013216">
    <property type="entry name" value="Methyltransf_11"/>
</dbReference>
<dbReference type="Gene3D" id="3.40.50.150">
    <property type="entry name" value="Vaccinia Virus protein VP39"/>
    <property type="match status" value="1"/>
</dbReference>
<proteinExistence type="predicted"/>
<evidence type="ECO:0000313" key="2">
    <source>
        <dbReference type="EMBL" id="UOM50796.1"/>
    </source>
</evidence>
<evidence type="ECO:0000313" key="3">
    <source>
        <dbReference type="Proteomes" id="UP000829708"/>
    </source>
</evidence>
<sequence length="236" mass="26604">MKESFPHQAYTKLSAAYAAAIDTKPHNAFYDRPAVKSLVGSLGGRHILDAGCGTGAYTQWLLQEGARVVALDANEAMLAHARDRIGDKAEFVQANLEEPMPFLQSSSFDGILSALTITYCKDLLPVFTEFSRVLKPQGWLVFSTEHPFFAYRNNNLQSYYETQELHIPWKGFSVEVVMDSYYHSLSAITEALSSSGFLIERIIEPYPAKEFEAADPKGYEKLMKFPLFLFVRAIRR</sequence>
<dbReference type="Proteomes" id="UP000829708">
    <property type="component" value="Chromosome"/>
</dbReference>
<keyword evidence="2" id="KW-0808">Transferase</keyword>
<gene>
    <name evidence="2" type="ORF">MUG09_14625</name>
</gene>
<dbReference type="InterPro" id="IPR029063">
    <property type="entry name" value="SAM-dependent_MTases_sf"/>
</dbReference>
<accession>A0ABY4DFX5</accession>
<protein>
    <submittedName>
        <fullName evidence="2">Class I SAM-dependent methyltransferase</fullName>
    </submittedName>
</protein>
<reference evidence="3" key="1">
    <citation type="journal article" date="2024" name="J Bioinform Genom">
        <title>Complete genome sequence of the type strain bacterium Sphaerochaeta associata GLS2t (VKM B-2742)t.</title>
        <authorList>
            <person name="Troshina O.Y."/>
            <person name="Tepeeva A.N."/>
            <person name="Arzamasceva V.O."/>
            <person name="Whitman W.B."/>
            <person name="Varghese N."/>
            <person name="Shapiro N."/>
            <person name="Woyke T."/>
            <person name="Kripides N.C."/>
            <person name="Vasilenko O.V."/>
        </authorList>
    </citation>
    <scope>NUCLEOTIDE SEQUENCE [LARGE SCALE GENOMIC DNA]</scope>
    <source>
        <strain evidence="3">GLS2T</strain>
    </source>
</reference>
<dbReference type="EMBL" id="CP094929">
    <property type="protein sequence ID" value="UOM50796.1"/>
    <property type="molecule type" value="Genomic_DNA"/>
</dbReference>
<organism evidence="2 3">
    <name type="scientific">Sphaerochaeta associata</name>
    <dbReference type="NCBI Taxonomy" id="1129264"/>
    <lineage>
        <taxon>Bacteria</taxon>
        <taxon>Pseudomonadati</taxon>
        <taxon>Spirochaetota</taxon>
        <taxon>Spirochaetia</taxon>
        <taxon>Spirochaetales</taxon>
        <taxon>Sphaerochaetaceae</taxon>
        <taxon>Sphaerochaeta</taxon>
    </lineage>
</organism>
<dbReference type="CDD" id="cd02440">
    <property type="entry name" value="AdoMet_MTases"/>
    <property type="match status" value="1"/>
</dbReference>
<feature type="domain" description="Methyltransferase type 11" evidence="1">
    <location>
        <begin position="48"/>
        <end position="142"/>
    </location>
</feature>
<evidence type="ECO:0000259" key="1">
    <source>
        <dbReference type="Pfam" id="PF08241"/>
    </source>
</evidence>